<reference evidence="4" key="1">
    <citation type="submission" date="2016-10" db="EMBL/GenBank/DDBJ databases">
        <authorList>
            <person name="Varghese N."/>
            <person name="Submissions S."/>
        </authorList>
    </citation>
    <scope>NUCLEOTIDE SEQUENCE [LARGE SCALE GENOMIC DNA]</scope>
    <source>
        <strain evidence="4">CGMCC 1.7738</strain>
    </source>
</reference>
<name>A0A1I4HUW1_9EURY</name>
<proteinExistence type="predicted"/>
<gene>
    <name evidence="3" type="ORF">SAMN04487950_3833</name>
</gene>
<dbReference type="PROSITE" id="PS50926">
    <property type="entry name" value="TRAM"/>
    <property type="match status" value="1"/>
</dbReference>
<feature type="domain" description="TRAM" evidence="2">
    <location>
        <begin position="75"/>
        <end position="134"/>
    </location>
</feature>
<dbReference type="AlphaFoldDB" id="A0A1I4HUW1"/>
<dbReference type="STRING" id="553466.SAMN04487950_3833"/>
<evidence type="ECO:0000256" key="1">
    <source>
        <dbReference type="SAM" id="MobiDB-lite"/>
    </source>
</evidence>
<evidence type="ECO:0000259" key="2">
    <source>
        <dbReference type="PROSITE" id="PS50926"/>
    </source>
</evidence>
<feature type="region of interest" description="Disordered" evidence="1">
    <location>
        <begin position="50"/>
        <end position="82"/>
    </location>
</feature>
<dbReference type="Pfam" id="PF01938">
    <property type="entry name" value="TRAM"/>
    <property type="match status" value="1"/>
</dbReference>
<sequence length="137" mass="14569">MVKVPDSLRCLFSASVTEHEGSYRIEVPRGEIEESKFDVGEDYGVGVLTHTAASSPSDSPDAAPNTSPDAQQGPPVEEGDVREVMIETLGEQGDGIAKVERGYVVIVDGGQPGETIEIEVHTVRETVTFAEIVGSEP</sequence>
<dbReference type="EMBL" id="FOTC01000006">
    <property type="protein sequence ID" value="SFL45567.1"/>
    <property type="molecule type" value="Genomic_DNA"/>
</dbReference>
<dbReference type="RefSeq" id="WP_089871514.1">
    <property type="nucleotide sequence ID" value="NZ_FOTC01000006.1"/>
</dbReference>
<evidence type="ECO:0000313" key="4">
    <source>
        <dbReference type="Proteomes" id="UP000199607"/>
    </source>
</evidence>
<accession>A0A1I4HUW1</accession>
<evidence type="ECO:0000313" key="3">
    <source>
        <dbReference type="EMBL" id="SFL45567.1"/>
    </source>
</evidence>
<protein>
    <submittedName>
        <fullName evidence="3">Predicted RNA-binding protein, contains TRAM domain</fullName>
    </submittedName>
</protein>
<dbReference type="InterPro" id="IPR002792">
    <property type="entry name" value="TRAM_dom"/>
</dbReference>
<dbReference type="SUPFAM" id="SSF50249">
    <property type="entry name" value="Nucleic acid-binding proteins"/>
    <property type="match status" value="1"/>
</dbReference>
<dbReference type="Gene3D" id="2.40.50.140">
    <property type="entry name" value="Nucleic acid-binding proteins"/>
    <property type="match status" value="1"/>
</dbReference>
<keyword evidence="4" id="KW-1185">Reference proteome</keyword>
<feature type="compositionally biased region" description="Low complexity" evidence="1">
    <location>
        <begin position="51"/>
        <end position="70"/>
    </location>
</feature>
<organism evidence="3 4">
    <name type="scientific">Halogranum rubrum</name>
    <dbReference type="NCBI Taxonomy" id="553466"/>
    <lineage>
        <taxon>Archaea</taxon>
        <taxon>Methanobacteriati</taxon>
        <taxon>Methanobacteriota</taxon>
        <taxon>Stenosarchaea group</taxon>
        <taxon>Halobacteria</taxon>
        <taxon>Halobacteriales</taxon>
        <taxon>Haloferacaceae</taxon>
    </lineage>
</organism>
<dbReference type="InterPro" id="IPR012340">
    <property type="entry name" value="NA-bd_OB-fold"/>
</dbReference>
<dbReference type="Proteomes" id="UP000199607">
    <property type="component" value="Unassembled WGS sequence"/>
</dbReference>